<dbReference type="EMBL" id="JAUEPS010000084">
    <property type="protein sequence ID" value="KAK0439491.1"/>
    <property type="molecule type" value="Genomic_DNA"/>
</dbReference>
<comment type="caution">
    <text evidence="2">The sequence shown here is derived from an EMBL/GenBank/DDBJ whole genome shotgun (WGS) entry which is preliminary data.</text>
</comment>
<feature type="transmembrane region" description="Helical" evidence="1">
    <location>
        <begin position="26"/>
        <end position="48"/>
    </location>
</feature>
<dbReference type="AlphaFoldDB" id="A0AA39JB26"/>
<name>A0AA39JB26_ARMTA</name>
<organism evidence="2 3">
    <name type="scientific">Armillaria tabescens</name>
    <name type="common">Ringless honey mushroom</name>
    <name type="synonym">Agaricus tabescens</name>
    <dbReference type="NCBI Taxonomy" id="1929756"/>
    <lineage>
        <taxon>Eukaryota</taxon>
        <taxon>Fungi</taxon>
        <taxon>Dikarya</taxon>
        <taxon>Basidiomycota</taxon>
        <taxon>Agaricomycotina</taxon>
        <taxon>Agaricomycetes</taxon>
        <taxon>Agaricomycetidae</taxon>
        <taxon>Agaricales</taxon>
        <taxon>Marasmiineae</taxon>
        <taxon>Physalacriaceae</taxon>
        <taxon>Desarmillaria</taxon>
    </lineage>
</organism>
<dbReference type="RefSeq" id="XP_060323276.1">
    <property type="nucleotide sequence ID" value="XM_060480432.1"/>
</dbReference>
<keyword evidence="1" id="KW-1133">Transmembrane helix</keyword>
<dbReference type="GeneID" id="85363980"/>
<feature type="transmembrane region" description="Helical" evidence="1">
    <location>
        <begin position="257"/>
        <end position="276"/>
    </location>
</feature>
<gene>
    <name evidence="2" type="ORF">EV420DRAFT_1752892</name>
</gene>
<sequence>MSQIDPDFASIKIIATQYSDSWFNEVIIESLTHGMYTALLAVVTQRILSSTTTRRRQVKVLAGISVFMYIMATMHLAMTWIYTRWAFITKGETEETRYFALMNPMWALTISDIVAGINIFTTDGVTIWRCWIIWERNWRVVILPCICTMCGLIFGILYFLQLLEPSLHSQENSSGRTSIRWGLAYYIMALPTTIICTTLIVYRLVKAIKSKSSPHFMPNLYHHVIEILVESSALYVVVLAVFIVFDWKNTPYSMYPGAVRDFGQGIAPALILLRVVSRNMDTGPSRDDMHPLHLQCLPRSEREGSEAVAGDSDVMLIGPEKTAEVV</sequence>
<dbReference type="Proteomes" id="UP001175211">
    <property type="component" value="Unassembled WGS sequence"/>
</dbReference>
<keyword evidence="1" id="KW-0812">Transmembrane</keyword>
<proteinExistence type="predicted"/>
<reference evidence="2" key="1">
    <citation type="submission" date="2023-06" db="EMBL/GenBank/DDBJ databases">
        <authorList>
            <consortium name="Lawrence Berkeley National Laboratory"/>
            <person name="Ahrendt S."/>
            <person name="Sahu N."/>
            <person name="Indic B."/>
            <person name="Wong-Bajracharya J."/>
            <person name="Merenyi Z."/>
            <person name="Ke H.-M."/>
            <person name="Monk M."/>
            <person name="Kocsube S."/>
            <person name="Drula E."/>
            <person name="Lipzen A."/>
            <person name="Balint B."/>
            <person name="Henrissat B."/>
            <person name="Andreopoulos B."/>
            <person name="Martin F.M."/>
            <person name="Harder C.B."/>
            <person name="Rigling D."/>
            <person name="Ford K.L."/>
            <person name="Foster G.D."/>
            <person name="Pangilinan J."/>
            <person name="Papanicolaou A."/>
            <person name="Barry K."/>
            <person name="LaButti K."/>
            <person name="Viragh M."/>
            <person name="Koriabine M."/>
            <person name="Yan M."/>
            <person name="Riley R."/>
            <person name="Champramary S."/>
            <person name="Plett K.L."/>
            <person name="Tsai I.J."/>
            <person name="Slot J."/>
            <person name="Sipos G."/>
            <person name="Plett J."/>
            <person name="Nagy L.G."/>
            <person name="Grigoriev I.V."/>
        </authorList>
    </citation>
    <scope>NUCLEOTIDE SEQUENCE</scope>
    <source>
        <strain evidence="2">CCBAS 213</strain>
    </source>
</reference>
<protein>
    <submittedName>
        <fullName evidence="2">Uncharacterized protein</fullName>
    </submittedName>
</protein>
<evidence type="ECO:0000256" key="1">
    <source>
        <dbReference type="SAM" id="Phobius"/>
    </source>
</evidence>
<evidence type="ECO:0000313" key="2">
    <source>
        <dbReference type="EMBL" id="KAK0439491.1"/>
    </source>
</evidence>
<evidence type="ECO:0000313" key="3">
    <source>
        <dbReference type="Proteomes" id="UP001175211"/>
    </source>
</evidence>
<feature type="transmembrane region" description="Helical" evidence="1">
    <location>
        <begin position="60"/>
        <end position="85"/>
    </location>
</feature>
<feature type="transmembrane region" description="Helical" evidence="1">
    <location>
        <begin position="225"/>
        <end position="245"/>
    </location>
</feature>
<keyword evidence="3" id="KW-1185">Reference proteome</keyword>
<feature type="transmembrane region" description="Helical" evidence="1">
    <location>
        <begin position="183"/>
        <end position="205"/>
    </location>
</feature>
<keyword evidence="1" id="KW-0472">Membrane</keyword>
<accession>A0AA39JB26</accession>
<feature type="transmembrane region" description="Helical" evidence="1">
    <location>
        <begin position="140"/>
        <end position="163"/>
    </location>
</feature>
<feature type="transmembrane region" description="Helical" evidence="1">
    <location>
        <begin position="105"/>
        <end position="128"/>
    </location>
</feature>